<dbReference type="GO" id="GO:0035721">
    <property type="term" value="P:intraciliary retrograde transport"/>
    <property type="evidence" value="ECO:0007669"/>
    <property type="project" value="TreeGrafter"/>
</dbReference>
<sequence length="124" mass="14494">MLDLSRRVDKGDRRSLEQCALHLARLGEFAFAADCYARLGDTEQQLAVYVEAKQWEEAFALVEQHRELKVNLYLPYAQWLAEHDKFEEAQAGELFYALSHANPYYISTNVVLVKKLEMLFYYLP</sequence>
<feature type="domain" description="Intraflagellar transport protein 122 homolog TPR" evidence="3">
    <location>
        <begin position="2"/>
        <end position="91"/>
    </location>
</feature>
<dbReference type="Pfam" id="PF25295">
    <property type="entry name" value="TPR_IFT122"/>
    <property type="match status" value="1"/>
</dbReference>
<dbReference type="GO" id="GO:1905515">
    <property type="term" value="P:non-motile cilium assembly"/>
    <property type="evidence" value="ECO:0007669"/>
    <property type="project" value="TreeGrafter"/>
</dbReference>
<dbReference type="GO" id="GO:0030991">
    <property type="term" value="C:intraciliary transport particle A"/>
    <property type="evidence" value="ECO:0007669"/>
    <property type="project" value="TreeGrafter"/>
</dbReference>
<accession>A0A3S5A1N4</accession>
<proteinExistence type="predicted"/>
<dbReference type="Gene3D" id="1.25.40.470">
    <property type="match status" value="1"/>
</dbReference>
<organism evidence="4 5">
    <name type="scientific">Protopolystoma xenopodis</name>
    <dbReference type="NCBI Taxonomy" id="117903"/>
    <lineage>
        <taxon>Eukaryota</taxon>
        <taxon>Metazoa</taxon>
        <taxon>Spiralia</taxon>
        <taxon>Lophotrochozoa</taxon>
        <taxon>Platyhelminthes</taxon>
        <taxon>Monogenea</taxon>
        <taxon>Polyopisthocotylea</taxon>
        <taxon>Polystomatidea</taxon>
        <taxon>Polystomatidae</taxon>
        <taxon>Protopolystoma</taxon>
    </lineage>
</organism>
<gene>
    <name evidence="4" type="ORF">PXEA_LOCUS3009</name>
</gene>
<dbReference type="GO" id="GO:0097730">
    <property type="term" value="C:non-motile cilium"/>
    <property type="evidence" value="ECO:0007669"/>
    <property type="project" value="TreeGrafter"/>
</dbReference>
<evidence type="ECO:0000313" key="5">
    <source>
        <dbReference type="Proteomes" id="UP000784294"/>
    </source>
</evidence>
<dbReference type="OrthoDB" id="10255582at2759"/>
<dbReference type="InterPro" id="IPR039857">
    <property type="entry name" value="Ift122/121"/>
</dbReference>
<reference evidence="4" key="1">
    <citation type="submission" date="2018-11" db="EMBL/GenBank/DDBJ databases">
        <authorList>
            <consortium name="Pathogen Informatics"/>
        </authorList>
    </citation>
    <scope>NUCLEOTIDE SEQUENCE</scope>
</reference>
<dbReference type="PANTHER" id="PTHR12764">
    <property type="entry name" value="WD REPEAT DOMAIN-RELATED"/>
    <property type="match status" value="1"/>
</dbReference>
<comment type="caution">
    <text evidence="4">The sequence shown here is derived from an EMBL/GenBank/DDBJ whole genome shotgun (WGS) entry which is preliminary data.</text>
</comment>
<keyword evidence="5" id="KW-1185">Reference proteome</keyword>
<dbReference type="GO" id="GO:0061512">
    <property type="term" value="P:protein localization to cilium"/>
    <property type="evidence" value="ECO:0007669"/>
    <property type="project" value="TreeGrafter"/>
</dbReference>
<evidence type="ECO:0000259" key="3">
    <source>
        <dbReference type="Pfam" id="PF25295"/>
    </source>
</evidence>
<evidence type="ECO:0000313" key="4">
    <source>
        <dbReference type="EMBL" id="VEL09569.1"/>
    </source>
</evidence>
<dbReference type="AlphaFoldDB" id="A0A3S5A1N4"/>
<evidence type="ECO:0000256" key="1">
    <source>
        <dbReference type="ARBA" id="ARBA00022574"/>
    </source>
</evidence>
<evidence type="ECO:0000256" key="2">
    <source>
        <dbReference type="ARBA" id="ARBA00022737"/>
    </source>
</evidence>
<dbReference type="EMBL" id="CAAALY010006661">
    <property type="protein sequence ID" value="VEL09569.1"/>
    <property type="molecule type" value="Genomic_DNA"/>
</dbReference>
<dbReference type="PANTHER" id="PTHR12764:SF4">
    <property type="entry name" value="INTRAFLAGELLAR TRANSPORT PROTEIN 122 HOMOLOG"/>
    <property type="match status" value="1"/>
</dbReference>
<protein>
    <recommendedName>
        <fullName evidence="3">Intraflagellar transport protein 122 homolog TPR domain-containing protein</fullName>
    </recommendedName>
</protein>
<keyword evidence="2" id="KW-0677">Repeat</keyword>
<name>A0A3S5A1N4_9PLAT</name>
<dbReference type="Proteomes" id="UP000784294">
    <property type="component" value="Unassembled WGS sequence"/>
</dbReference>
<dbReference type="InterPro" id="IPR057411">
    <property type="entry name" value="TPR_IFT122"/>
</dbReference>
<keyword evidence="1" id="KW-0853">WD repeat</keyword>